<gene>
    <name evidence="9" type="ORF">MGWOODY_Smn2037</name>
</gene>
<dbReference type="SMART" id="SM00986">
    <property type="entry name" value="UDG"/>
    <property type="match status" value="1"/>
</dbReference>
<reference evidence="9" key="1">
    <citation type="submission" date="2015-10" db="EMBL/GenBank/DDBJ databases">
        <authorList>
            <person name="Gilbert D.G."/>
        </authorList>
    </citation>
    <scope>NUCLEOTIDE SEQUENCE</scope>
</reference>
<evidence type="ECO:0000256" key="2">
    <source>
        <dbReference type="ARBA" id="ARBA00022723"/>
    </source>
</evidence>
<accession>A0A160TLQ3</accession>
<dbReference type="InterPro" id="IPR005122">
    <property type="entry name" value="Uracil-DNA_glycosylase-like"/>
</dbReference>
<feature type="domain" description="Uracil-DNA glycosylase-like" evidence="8">
    <location>
        <begin position="89"/>
        <end position="245"/>
    </location>
</feature>
<keyword evidence="3" id="KW-0227">DNA damage</keyword>
<dbReference type="GO" id="GO:0051539">
    <property type="term" value="F:4 iron, 4 sulfur cluster binding"/>
    <property type="evidence" value="ECO:0007669"/>
    <property type="project" value="UniProtKB-KW"/>
</dbReference>
<evidence type="ECO:0000256" key="7">
    <source>
        <dbReference type="ARBA" id="ARBA00023204"/>
    </source>
</evidence>
<evidence type="ECO:0000256" key="5">
    <source>
        <dbReference type="ARBA" id="ARBA00023004"/>
    </source>
</evidence>
<dbReference type="GO" id="GO:0097506">
    <property type="term" value="F:deaminated base DNA N-glycosylase activity"/>
    <property type="evidence" value="ECO:0007669"/>
    <property type="project" value="UniProtKB-ARBA"/>
</dbReference>
<keyword evidence="1" id="KW-0004">4Fe-4S</keyword>
<dbReference type="CDD" id="cd10030">
    <property type="entry name" value="UDG-F4_TTUDGA_SPO1dp_like"/>
    <property type="match status" value="1"/>
</dbReference>
<keyword evidence="6" id="KW-0411">Iron-sulfur</keyword>
<dbReference type="AlphaFoldDB" id="A0A160TLQ3"/>
<evidence type="ECO:0000259" key="8">
    <source>
        <dbReference type="SMART" id="SM00986"/>
    </source>
</evidence>
<name>A0A160TLQ3_9ZZZZ</name>
<dbReference type="InterPro" id="IPR036895">
    <property type="entry name" value="Uracil-DNA_glycosylase-like_sf"/>
</dbReference>
<dbReference type="Pfam" id="PF03167">
    <property type="entry name" value="UDG"/>
    <property type="match status" value="1"/>
</dbReference>
<dbReference type="EMBL" id="CZQE01000285">
    <property type="protein sequence ID" value="CUS45633.1"/>
    <property type="molecule type" value="Genomic_DNA"/>
</dbReference>
<dbReference type="GO" id="GO:0006281">
    <property type="term" value="P:DNA repair"/>
    <property type="evidence" value="ECO:0007669"/>
    <property type="project" value="UniProtKB-KW"/>
</dbReference>
<dbReference type="PANTHER" id="PTHR33693:SF1">
    <property type="entry name" value="TYPE-4 URACIL-DNA GLYCOSYLASE"/>
    <property type="match status" value="1"/>
</dbReference>
<evidence type="ECO:0000313" key="9">
    <source>
        <dbReference type="EMBL" id="CUS45633.1"/>
    </source>
</evidence>
<evidence type="ECO:0000256" key="4">
    <source>
        <dbReference type="ARBA" id="ARBA00022801"/>
    </source>
</evidence>
<dbReference type="Gene3D" id="3.40.470.10">
    <property type="entry name" value="Uracil-DNA glycosylase-like domain"/>
    <property type="match status" value="1"/>
</dbReference>
<evidence type="ECO:0000256" key="3">
    <source>
        <dbReference type="ARBA" id="ARBA00022763"/>
    </source>
</evidence>
<keyword evidence="5" id="KW-0408">Iron</keyword>
<protein>
    <submittedName>
        <fullName evidence="9">Uracil-DNA glycosylase, family 4</fullName>
    </submittedName>
</protein>
<dbReference type="GO" id="GO:0046872">
    <property type="term" value="F:metal ion binding"/>
    <property type="evidence" value="ECO:0007669"/>
    <property type="project" value="UniProtKB-KW"/>
</dbReference>
<organism evidence="9">
    <name type="scientific">hydrothermal vent metagenome</name>
    <dbReference type="NCBI Taxonomy" id="652676"/>
    <lineage>
        <taxon>unclassified sequences</taxon>
        <taxon>metagenomes</taxon>
        <taxon>ecological metagenomes</taxon>
    </lineage>
</organism>
<keyword evidence="4" id="KW-0378">Hydrolase</keyword>
<proteinExistence type="predicted"/>
<keyword evidence="2" id="KW-0479">Metal-binding</keyword>
<dbReference type="SMART" id="SM00987">
    <property type="entry name" value="UreE_C"/>
    <property type="match status" value="1"/>
</dbReference>
<evidence type="ECO:0000256" key="1">
    <source>
        <dbReference type="ARBA" id="ARBA00022485"/>
    </source>
</evidence>
<dbReference type="SUPFAM" id="SSF52141">
    <property type="entry name" value="Uracil-DNA glycosylase-like"/>
    <property type="match status" value="1"/>
</dbReference>
<dbReference type="PANTHER" id="PTHR33693">
    <property type="entry name" value="TYPE-5 URACIL-DNA GLYCOSYLASE"/>
    <property type="match status" value="1"/>
</dbReference>
<keyword evidence="7" id="KW-0234">DNA repair</keyword>
<evidence type="ECO:0000256" key="6">
    <source>
        <dbReference type="ARBA" id="ARBA00023014"/>
    </source>
</evidence>
<sequence>MGADQHIDWRTAAASALEWWRDAGVDASIDESPRDWLAPVEPPKPVRRVQAVAAAPVVARPLPSTLAAFEAWRLGPEAPEADWPGQPLAAQGPSSSNIMVLIDLPEREDADSGILMSGPAGRLFDRMLAAIGRDRGSIYLVPVCASRPVAGRVAPEIEERLNQVARHHVLLAAPKRLLLLGNAPSRALLGADAARMRGSLHGINLGGGKGPPGDNDVATQAVASFHPRFLIERPAAKAEAWKDLQMLIGDLDT</sequence>
<dbReference type="InterPro" id="IPR051536">
    <property type="entry name" value="UDG_Type-4/5"/>
</dbReference>